<dbReference type="EMBL" id="QPIE01000003">
    <property type="protein sequence ID" value="RCU43501.1"/>
    <property type="molecule type" value="Genomic_DNA"/>
</dbReference>
<dbReference type="PANTHER" id="PTHR40037:SF1">
    <property type="entry name" value="PHOSPHOESTERASE SAOUHSC_00951-RELATED"/>
    <property type="match status" value="1"/>
</dbReference>
<name>A0A368N1W4_9FLAO</name>
<dbReference type="SUPFAM" id="SSF55144">
    <property type="entry name" value="LigT-like"/>
    <property type="match status" value="1"/>
</dbReference>
<dbReference type="OrthoDB" id="1951600at2"/>
<comment type="caution">
    <text evidence="1">The sequence shown here is derived from an EMBL/GenBank/DDBJ whole genome shotgun (WGS) entry which is preliminary data.</text>
</comment>
<proteinExistence type="predicted"/>
<evidence type="ECO:0008006" key="3">
    <source>
        <dbReference type="Google" id="ProtNLM"/>
    </source>
</evidence>
<sequence length="175" mass="20704">MSLYFIAVEPHSELIDKIRAIQKDFVERFSSSKSYRNFPHITIIPPFSLHEDEETALISKFKNISLTIKHFKIYLNGFGSFPHSKNPAIFIKPENESELTALFNEINSAMKSFDYKVSKFRPHLTVAYRDLSPENYRKSWMEYQTKTFRDRFEVNAVKLYKHDGRKWNEIASKIL</sequence>
<evidence type="ECO:0000313" key="1">
    <source>
        <dbReference type="EMBL" id="RCU43501.1"/>
    </source>
</evidence>
<protein>
    <recommendedName>
        <fullName evidence="3">2'-5' RNA ligase family protein</fullName>
    </recommendedName>
</protein>
<dbReference type="AlphaFoldDB" id="A0A368N1W4"/>
<dbReference type="Gene3D" id="3.90.1140.10">
    <property type="entry name" value="Cyclic phosphodiesterase"/>
    <property type="match status" value="1"/>
</dbReference>
<dbReference type="Proteomes" id="UP000252172">
    <property type="component" value="Unassembled WGS sequence"/>
</dbReference>
<evidence type="ECO:0000313" key="2">
    <source>
        <dbReference type="Proteomes" id="UP000252172"/>
    </source>
</evidence>
<accession>A0A368N1W4</accession>
<keyword evidence="2" id="KW-1185">Reference proteome</keyword>
<dbReference type="InterPro" id="IPR050580">
    <property type="entry name" value="2H_phosphoesterase_YjcG-like"/>
</dbReference>
<gene>
    <name evidence="1" type="ORF">DQ356_04890</name>
</gene>
<dbReference type="Pfam" id="PF13563">
    <property type="entry name" value="2_5_RNA_ligase2"/>
    <property type="match status" value="1"/>
</dbReference>
<dbReference type="RefSeq" id="WP_114303354.1">
    <property type="nucleotide sequence ID" value="NZ_QPIE01000003.1"/>
</dbReference>
<dbReference type="InterPro" id="IPR009097">
    <property type="entry name" value="Cyclic_Pdiesterase"/>
</dbReference>
<dbReference type="PANTHER" id="PTHR40037">
    <property type="entry name" value="PHOSPHOESTERASE YJCG-RELATED"/>
    <property type="match status" value="1"/>
</dbReference>
<organism evidence="1 2">
    <name type="scientific">Chryseobacterium lacus</name>
    <dbReference type="NCBI Taxonomy" id="2058346"/>
    <lineage>
        <taxon>Bacteria</taxon>
        <taxon>Pseudomonadati</taxon>
        <taxon>Bacteroidota</taxon>
        <taxon>Flavobacteriia</taxon>
        <taxon>Flavobacteriales</taxon>
        <taxon>Weeksellaceae</taxon>
        <taxon>Chryseobacterium group</taxon>
        <taxon>Chryseobacterium</taxon>
    </lineage>
</organism>
<reference evidence="1 2" key="1">
    <citation type="submission" date="2018-07" db="EMBL/GenBank/DDBJ databases">
        <title>Chryseobacterium lacus sp. nov., isolated from lake water.</title>
        <authorList>
            <person name="Li C.-M."/>
        </authorList>
    </citation>
    <scope>NUCLEOTIDE SEQUENCE [LARGE SCALE GENOMIC DNA]</scope>
    <source>
        <strain evidence="1 2">YLOS41</strain>
    </source>
</reference>